<evidence type="ECO:0000313" key="5">
    <source>
        <dbReference type="Proteomes" id="UP000324104"/>
    </source>
</evidence>
<proteinExistence type="predicted"/>
<dbReference type="AlphaFoldDB" id="A0A5D5ANU8"/>
<dbReference type="InterPro" id="IPR055806">
    <property type="entry name" value="DUF7382"/>
</dbReference>
<organism evidence="4 5">
    <name type="scientific">Natrialba swarupiae</name>
    <dbReference type="NCBI Taxonomy" id="2448032"/>
    <lineage>
        <taxon>Archaea</taxon>
        <taxon>Methanobacteriati</taxon>
        <taxon>Methanobacteriota</taxon>
        <taxon>Stenosarchaea group</taxon>
        <taxon>Halobacteria</taxon>
        <taxon>Halobacteriales</taxon>
        <taxon>Natrialbaceae</taxon>
        <taxon>Natrialba</taxon>
    </lineage>
</organism>
<evidence type="ECO:0000259" key="3">
    <source>
        <dbReference type="Pfam" id="PF24107"/>
    </source>
</evidence>
<accession>A0A5D5ANU8</accession>
<feature type="transmembrane region" description="Helical" evidence="2">
    <location>
        <begin position="32"/>
        <end position="50"/>
    </location>
</feature>
<dbReference type="RefSeq" id="WP_149080700.1">
    <property type="nucleotide sequence ID" value="NZ_VTAW01000006.1"/>
</dbReference>
<reference evidence="4 5" key="1">
    <citation type="submission" date="2019-08" db="EMBL/GenBank/DDBJ databases">
        <title>Archaea genome.</title>
        <authorList>
            <person name="Kajale S."/>
            <person name="Shouche Y."/>
            <person name="Deshpande N."/>
            <person name="Sharma A."/>
        </authorList>
    </citation>
    <scope>NUCLEOTIDE SEQUENCE [LARGE SCALE GENOMIC DNA]</scope>
    <source>
        <strain evidence="4 5">ESP3B_9</strain>
    </source>
</reference>
<evidence type="ECO:0000313" key="4">
    <source>
        <dbReference type="EMBL" id="TYT62683.1"/>
    </source>
</evidence>
<gene>
    <name evidence="4" type="ORF">FYC77_06520</name>
</gene>
<sequence>MRSPLTRTEPPSERTTDRLQSLESDDRAIEGLPIRLVIALVVGIAALSVMMNMLGGVGEFGDTEVTIEWEDDHVVQTGDLAESLSFSVVDEEGNELEEFTVILTAGSAQLDDPVHVSDTNTITVPDDADLRRDQDTGTLEVEIVPPSNSNYVDERSNPEIVLIDG</sequence>
<name>A0A5D5ANU8_9EURY</name>
<dbReference type="EMBL" id="VTAW01000006">
    <property type="protein sequence ID" value="TYT62683.1"/>
    <property type="molecule type" value="Genomic_DNA"/>
</dbReference>
<feature type="domain" description="DUF7382" evidence="3">
    <location>
        <begin position="71"/>
        <end position="120"/>
    </location>
</feature>
<dbReference type="Pfam" id="PF24107">
    <property type="entry name" value="DUF7382"/>
    <property type="match status" value="1"/>
</dbReference>
<keyword evidence="2" id="KW-1133">Transmembrane helix</keyword>
<keyword evidence="2" id="KW-0812">Transmembrane</keyword>
<keyword evidence="2" id="KW-0472">Membrane</keyword>
<protein>
    <recommendedName>
        <fullName evidence="3">DUF7382 domain-containing protein</fullName>
    </recommendedName>
</protein>
<dbReference type="Proteomes" id="UP000324104">
    <property type="component" value="Unassembled WGS sequence"/>
</dbReference>
<evidence type="ECO:0000256" key="2">
    <source>
        <dbReference type="SAM" id="Phobius"/>
    </source>
</evidence>
<feature type="region of interest" description="Disordered" evidence="1">
    <location>
        <begin position="1"/>
        <end position="20"/>
    </location>
</feature>
<keyword evidence="5" id="KW-1185">Reference proteome</keyword>
<comment type="caution">
    <text evidence="4">The sequence shown here is derived from an EMBL/GenBank/DDBJ whole genome shotgun (WGS) entry which is preliminary data.</text>
</comment>
<evidence type="ECO:0000256" key="1">
    <source>
        <dbReference type="SAM" id="MobiDB-lite"/>
    </source>
</evidence>